<dbReference type="InterPro" id="IPR001841">
    <property type="entry name" value="Znf_RING"/>
</dbReference>
<dbReference type="PANTHER" id="PTHR45626">
    <property type="entry name" value="TRANSCRIPTION TERMINATION FACTOR 2-RELATED"/>
    <property type="match status" value="1"/>
</dbReference>
<sequence>MDIDNQEEDLYNYIPLIPQPKNVKINLFRHQLASVYQMEKLEREQVVHKNNRIIETKIGIQSDPTGYGKTISMIALIARDKMEWDLSVPFIHEYTITESAGLIKSRNVKRLDKIPTTLILMSSSIIHQWEKELKYTDLKVSVLTNKNNIDTIDPWNYDVVLVTPSMYNRLIGLFSKIAWKRFIFDEPGHLKVPSMKQVYAGFVWLISATPSAITPHHRNCRNSFMKDIIGTGWWDFETNFGGMIIRNNLEFVKASFAMPSTHYYYHNCYQPIFNAVHGFISVNVSTMIEAGNIEGAIIALGGNKTSNIIDLVKRKKLEELEEIETKIRIYTIRNDQERMNEWVVRKDKIMVQLEELDKRFNNMLSNTCNICLDNITRPVLEPNCQNLFCGECLLKWLQKSDKCPLCRTTIDNSDLVYVATDNSDEDTMLTNYTQEERPMTKIEKIVDIIMKKQNGKFLVFSAYDITFENIYDVLCEKNITCGIIKGSFHTREKIINGFKKGNIKVIFLNSTFNGAGINLQEATDIILYHEMTADMQTQILGRSLRLGRTEDLHVHQLQISDNI</sequence>
<protein>
    <recommendedName>
        <fullName evidence="8">RING-type domain-containing protein</fullName>
    </recommendedName>
</protein>
<dbReference type="Pfam" id="PF13639">
    <property type="entry name" value="zf-RING_2"/>
    <property type="match status" value="1"/>
</dbReference>
<dbReference type="PROSITE" id="PS50089">
    <property type="entry name" value="ZF_RING_2"/>
    <property type="match status" value="1"/>
</dbReference>
<dbReference type="SUPFAM" id="SSF52540">
    <property type="entry name" value="P-loop containing nucleoside triphosphate hydrolases"/>
    <property type="match status" value="1"/>
</dbReference>
<dbReference type="SUPFAM" id="SSF57850">
    <property type="entry name" value="RING/U-box"/>
    <property type="match status" value="1"/>
</dbReference>
<dbReference type="SMART" id="SM00487">
    <property type="entry name" value="DEXDc"/>
    <property type="match status" value="1"/>
</dbReference>
<dbReference type="InterPro" id="IPR027417">
    <property type="entry name" value="P-loop_NTPase"/>
</dbReference>
<dbReference type="InterPro" id="IPR001650">
    <property type="entry name" value="Helicase_C-like"/>
</dbReference>
<keyword evidence="1" id="KW-0547">Nucleotide-binding</keyword>
<feature type="domain" description="Helicase ATP-binding" evidence="6">
    <location>
        <begin position="50"/>
        <end position="228"/>
    </location>
</feature>
<evidence type="ECO:0000256" key="2">
    <source>
        <dbReference type="ARBA" id="ARBA00022801"/>
    </source>
</evidence>
<dbReference type="InterPro" id="IPR050628">
    <property type="entry name" value="SNF2_RAD54_helicase_TF"/>
</dbReference>
<dbReference type="PROSITE" id="PS51192">
    <property type="entry name" value="HELICASE_ATP_BIND_1"/>
    <property type="match status" value="1"/>
</dbReference>
<dbReference type="GO" id="GO:0005634">
    <property type="term" value="C:nucleus"/>
    <property type="evidence" value="ECO:0007669"/>
    <property type="project" value="TreeGrafter"/>
</dbReference>
<accession>A0A6C0D0W2</accession>
<dbReference type="EMBL" id="MN739514">
    <property type="protein sequence ID" value="QHT09734.1"/>
    <property type="molecule type" value="Genomic_DNA"/>
</dbReference>
<name>A0A6C0D0W2_9ZZZZ</name>
<dbReference type="AlphaFoldDB" id="A0A6C0D0W2"/>
<dbReference type="GO" id="GO:0006281">
    <property type="term" value="P:DNA repair"/>
    <property type="evidence" value="ECO:0007669"/>
    <property type="project" value="TreeGrafter"/>
</dbReference>
<dbReference type="GO" id="GO:0005524">
    <property type="term" value="F:ATP binding"/>
    <property type="evidence" value="ECO:0007669"/>
    <property type="project" value="UniProtKB-KW"/>
</dbReference>
<dbReference type="GO" id="GO:0004386">
    <property type="term" value="F:helicase activity"/>
    <property type="evidence" value="ECO:0007669"/>
    <property type="project" value="UniProtKB-KW"/>
</dbReference>
<dbReference type="SMART" id="SM00184">
    <property type="entry name" value="RING"/>
    <property type="match status" value="1"/>
</dbReference>
<dbReference type="SMART" id="SM00490">
    <property type="entry name" value="HELICc"/>
    <property type="match status" value="1"/>
</dbReference>
<dbReference type="InterPro" id="IPR014001">
    <property type="entry name" value="Helicase_ATP-bd"/>
</dbReference>
<dbReference type="GO" id="GO:0016787">
    <property type="term" value="F:hydrolase activity"/>
    <property type="evidence" value="ECO:0007669"/>
    <property type="project" value="UniProtKB-KW"/>
</dbReference>
<evidence type="ECO:0000256" key="1">
    <source>
        <dbReference type="ARBA" id="ARBA00022741"/>
    </source>
</evidence>
<dbReference type="GO" id="GO:0008094">
    <property type="term" value="F:ATP-dependent activity, acting on DNA"/>
    <property type="evidence" value="ECO:0007669"/>
    <property type="project" value="TreeGrafter"/>
</dbReference>
<organism evidence="7">
    <name type="scientific">viral metagenome</name>
    <dbReference type="NCBI Taxonomy" id="1070528"/>
    <lineage>
        <taxon>unclassified sequences</taxon>
        <taxon>metagenomes</taxon>
        <taxon>organismal metagenomes</taxon>
    </lineage>
</organism>
<evidence type="ECO:0000259" key="6">
    <source>
        <dbReference type="PROSITE" id="PS51192"/>
    </source>
</evidence>
<evidence type="ECO:0000256" key="4">
    <source>
        <dbReference type="ARBA" id="ARBA00022840"/>
    </source>
</evidence>
<dbReference type="Gene3D" id="3.40.50.300">
    <property type="entry name" value="P-loop containing nucleotide triphosphate hydrolases"/>
    <property type="match status" value="2"/>
</dbReference>
<dbReference type="InterPro" id="IPR000330">
    <property type="entry name" value="SNF2_N"/>
</dbReference>
<evidence type="ECO:0000313" key="7">
    <source>
        <dbReference type="EMBL" id="QHT09734.1"/>
    </source>
</evidence>
<dbReference type="Pfam" id="PF00271">
    <property type="entry name" value="Helicase_C"/>
    <property type="match status" value="1"/>
</dbReference>
<feature type="domain" description="RING-type" evidence="5">
    <location>
        <begin position="368"/>
        <end position="407"/>
    </location>
</feature>
<dbReference type="Pfam" id="PF00176">
    <property type="entry name" value="SNF2-rel_dom"/>
    <property type="match status" value="1"/>
</dbReference>
<keyword evidence="3" id="KW-0347">Helicase</keyword>
<evidence type="ECO:0000259" key="5">
    <source>
        <dbReference type="PROSITE" id="PS50089"/>
    </source>
</evidence>
<keyword evidence="4" id="KW-0067">ATP-binding</keyword>
<evidence type="ECO:0000256" key="3">
    <source>
        <dbReference type="ARBA" id="ARBA00022806"/>
    </source>
</evidence>
<dbReference type="Gene3D" id="3.30.40.10">
    <property type="entry name" value="Zinc/RING finger domain, C3HC4 (zinc finger)"/>
    <property type="match status" value="1"/>
</dbReference>
<keyword evidence="2" id="KW-0378">Hydrolase</keyword>
<reference evidence="7" key="1">
    <citation type="journal article" date="2020" name="Nature">
        <title>Giant virus diversity and host interactions through global metagenomics.</title>
        <authorList>
            <person name="Schulz F."/>
            <person name="Roux S."/>
            <person name="Paez-Espino D."/>
            <person name="Jungbluth S."/>
            <person name="Walsh D.A."/>
            <person name="Denef V.J."/>
            <person name="McMahon K.D."/>
            <person name="Konstantinidis K.T."/>
            <person name="Eloe-Fadrosh E.A."/>
            <person name="Kyrpides N.C."/>
            <person name="Woyke T."/>
        </authorList>
    </citation>
    <scope>NUCLEOTIDE SEQUENCE</scope>
    <source>
        <strain evidence="7">GVMAG-M-3300023174-102</strain>
    </source>
</reference>
<dbReference type="InterPro" id="IPR013083">
    <property type="entry name" value="Znf_RING/FYVE/PHD"/>
</dbReference>
<proteinExistence type="predicted"/>
<evidence type="ECO:0008006" key="8">
    <source>
        <dbReference type="Google" id="ProtNLM"/>
    </source>
</evidence>